<comment type="similarity">
    <text evidence="1">Belongs to the outer membrane factor (OMF) (TC 1.B.17) family.</text>
</comment>
<feature type="region of interest" description="Disordered" evidence="2">
    <location>
        <begin position="419"/>
        <end position="466"/>
    </location>
</feature>
<evidence type="ECO:0000256" key="1">
    <source>
        <dbReference type="ARBA" id="ARBA00007613"/>
    </source>
</evidence>
<dbReference type="SUPFAM" id="SSF56954">
    <property type="entry name" value="Outer membrane efflux proteins (OEP)"/>
    <property type="match status" value="1"/>
</dbReference>
<dbReference type="InterPro" id="IPR003423">
    <property type="entry name" value="OMP_efflux"/>
</dbReference>
<dbReference type="Proteomes" id="UP000503640">
    <property type="component" value="Unassembled WGS sequence"/>
</dbReference>
<dbReference type="Pfam" id="PF02321">
    <property type="entry name" value="OEP"/>
    <property type="match status" value="2"/>
</dbReference>
<feature type="chain" id="PRO_5029584065" description="Outer membrane efflux protein" evidence="3">
    <location>
        <begin position="22"/>
        <end position="466"/>
    </location>
</feature>
<dbReference type="AlphaFoldDB" id="A0A7I9VNQ4"/>
<gene>
    <name evidence="4" type="ORF">AMYX_24900</name>
</gene>
<feature type="compositionally biased region" description="Gly residues" evidence="2">
    <location>
        <begin position="433"/>
        <end position="443"/>
    </location>
</feature>
<organism evidence="4 5">
    <name type="scientific">Anaeromyxobacter diazotrophicus</name>
    <dbReference type="NCBI Taxonomy" id="2590199"/>
    <lineage>
        <taxon>Bacteria</taxon>
        <taxon>Pseudomonadati</taxon>
        <taxon>Myxococcota</taxon>
        <taxon>Myxococcia</taxon>
        <taxon>Myxococcales</taxon>
        <taxon>Cystobacterineae</taxon>
        <taxon>Anaeromyxobacteraceae</taxon>
        <taxon>Anaeromyxobacter</taxon>
    </lineage>
</organism>
<keyword evidence="3" id="KW-0732">Signal</keyword>
<protein>
    <recommendedName>
        <fullName evidence="6">Outer membrane efflux protein</fullName>
    </recommendedName>
</protein>
<accession>A0A7I9VNQ4</accession>
<comment type="caution">
    <text evidence="4">The sequence shown here is derived from an EMBL/GenBank/DDBJ whole genome shotgun (WGS) entry which is preliminary data.</text>
</comment>
<evidence type="ECO:0000256" key="2">
    <source>
        <dbReference type="SAM" id="MobiDB-lite"/>
    </source>
</evidence>
<dbReference type="Gene3D" id="1.20.1600.10">
    <property type="entry name" value="Outer membrane efflux proteins (OEP)"/>
    <property type="match status" value="1"/>
</dbReference>
<proteinExistence type="inferred from homology"/>
<dbReference type="InterPro" id="IPR010131">
    <property type="entry name" value="MdtP/NodT-like"/>
</dbReference>
<dbReference type="PANTHER" id="PTHR30203:SF24">
    <property type="entry name" value="BLR4935 PROTEIN"/>
    <property type="match status" value="1"/>
</dbReference>
<dbReference type="PANTHER" id="PTHR30203">
    <property type="entry name" value="OUTER MEMBRANE CATION EFFLUX PROTEIN"/>
    <property type="match status" value="1"/>
</dbReference>
<keyword evidence="5" id="KW-1185">Reference proteome</keyword>
<evidence type="ECO:0000256" key="3">
    <source>
        <dbReference type="SAM" id="SignalP"/>
    </source>
</evidence>
<evidence type="ECO:0008006" key="6">
    <source>
        <dbReference type="Google" id="ProtNLM"/>
    </source>
</evidence>
<feature type="region of interest" description="Disordered" evidence="2">
    <location>
        <begin position="44"/>
        <end position="64"/>
    </location>
</feature>
<evidence type="ECO:0000313" key="4">
    <source>
        <dbReference type="EMBL" id="GEJ57749.1"/>
    </source>
</evidence>
<reference evidence="5" key="1">
    <citation type="journal article" date="2020" name="Appl. Environ. Microbiol.">
        <title>Diazotrophic Anaeromyxobacter Isolates from Soils.</title>
        <authorList>
            <person name="Masuda Y."/>
            <person name="Yamanaka H."/>
            <person name="Xu Z.X."/>
            <person name="Shiratori Y."/>
            <person name="Aono T."/>
            <person name="Amachi S."/>
            <person name="Senoo K."/>
            <person name="Itoh H."/>
        </authorList>
    </citation>
    <scope>NUCLEOTIDE SEQUENCE [LARGE SCALE GENOMIC DNA]</scope>
    <source>
        <strain evidence="5">R267</strain>
    </source>
</reference>
<feature type="region of interest" description="Disordered" evidence="2">
    <location>
        <begin position="224"/>
        <end position="259"/>
    </location>
</feature>
<sequence length="466" mass="49698">MKVISSLIALAWALAAAAEPAAVTADPVRDAIVAEALEKSPEYARARSTVEADRQREPQVSALPDPTLSLGIQNDGFQAIQIGTMETSYWQVMVTQPFPWPGKRGARERAARAQTSVVEAQLDRIRLSVTAEVERAYVDLLLVREQLALQQRLEALWREAEAIARTRYEVGGGAQSDLVRAQLERSRLQQRRIALETNERTAIQGLNRLRVHPLDEPIPTARRLADLGVPPPMTGEEAADDAERRSPDLAQSRRATAAAERRVEVAQRDRWPDLSVTAGVMPRGSLDPMWLASVGITLPIFSGSKQSRAVDEAASRRASEASGEEATRQVVRLRAQERQAVLAALARTNQLYRDAVLVQSDAAVSSTLAQYKVGKVTFASVLEVLRGLVADEAGYVESLAQAERVAIAQREVSLDAPPGLAGGVSSGAVPGAGSMGRRGGGAKGAAAGSEEQAPAAAGAGGMSSGM</sequence>
<feature type="compositionally biased region" description="Basic and acidic residues" evidence="2">
    <location>
        <begin position="44"/>
        <end position="57"/>
    </location>
</feature>
<dbReference type="EMBL" id="BJTG01000005">
    <property type="protein sequence ID" value="GEJ57749.1"/>
    <property type="molecule type" value="Genomic_DNA"/>
</dbReference>
<feature type="signal peptide" evidence="3">
    <location>
        <begin position="1"/>
        <end position="21"/>
    </location>
</feature>
<name>A0A7I9VNQ4_9BACT</name>
<dbReference type="RefSeq" id="WP_176065600.1">
    <property type="nucleotide sequence ID" value="NZ_BJTG01000005.1"/>
</dbReference>
<feature type="compositionally biased region" description="Low complexity" evidence="2">
    <location>
        <begin position="444"/>
        <end position="457"/>
    </location>
</feature>
<dbReference type="GO" id="GO:0015562">
    <property type="term" value="F:efflux transmembrane transporter activity"/>
    <property type="evidence" value="ECO:0007669"/>
    <property type="project" value="InterPro"/>
</dbReference>
<evidence type="ECO:0000313" key="5">
    <source>
        <dbReference type="Proteomes" id="UP000503640"/>
    </source>
</evidence>